<keyword evidence="4 9" id="KW-0808">Transferase</keyword>
<evidence type="ECO:0000256" key="2">
    <source>
        <dbReference type="ARBA" id="ARBA00005063"/>
    </source>
</evidence>
<keyword evidence="6 9" id="KW-0093">Biotin biosynthesis</keyword>
<dbReference type="EMBL" id="CP002039">
    <property type="protein sequence ID" value="ADJ63949.1"/>
    <property type="molecule type" value="Genomic_DNA"/>
</dbReference>
<evidence type="ECO:0000313" key="10">
    <source>
        <dbReference type="EMBL" id="ADJ63949.1"/>
    </source>
</evidence>
<dbReference type="PIRSF" id="PIRSF000521">
    <property type="entry name" value="Transaminase_4ab_Lys_Orn"/>
    <property type="match status" value="1"/>
</dbReference>
<evidence type="ECO:0000256" key="5">
    <source>
        <dbReference type="ARBA" id="ARBA00022691"/>
    </source>
</evidence>
<dbReference type="HOGENOM" id="CLU_016922_4_3_4"/>
<dbReference type="GO" id="GO:0009102">
    <property type="term" value="P:biotin biosynthetic process"/>
    <property type="evidence" value="ECO:0007669"/>
    <property type="project" value="UniProtKB-UniRule"/>
</dbReference>
<dbReference type="PANTHER" id="PTHR42684">
    <property type="entry name" value="ADENOSYLMETHIONINE-8-AMINO-7-OXONONANOATE AMINOTRANSFERASE"/>
    <property type="match status" value="1"/>
</dbReference>
<dbReference type="InterPro" id="IPR005815">
    <property type="entry name" value="BioA"/>
</dbReference>
<accession>D8IWC9</accession>
<comment type="catalytic activity">
    <reaction evidence="8 9">
        <text>(8S)-8-amino-7-oxononanoate + S-adenosyl-L-methionine = S-adenosyl-4-methylsulfanyl-2-oxobutanoate + (7R,8S)-7,8-diammoniononanoate</text>
        <dbReference type="Rhea" id="RHEA:16861"/>
        <dbReference type="ChEBI" id="CHEBI:16490"/>
        <dbReference type="ChEBI" id="CHEBI:59789"/>
        <dbReference type="ChEBI" id="CHEBI:149468"/>
        <dbReference type="ChEBI" id="CHEBI:149469"/>
        <dbReference type="EC" id="2.6.1.62"/>
    </reaction>
</comment>
<dbReference type="AlphaFoldDB" id="D8IWC9"/>
<dbReference type="GO" id="GO:0005737">
    <property type="term" value="C:cytoplasm"/>
    <property type="evidence" value="ECO:0007669"/>
    <property type="project" value="UniProtKB-SubCell"/>
</dbReference>
<dbReference type="Proteomes" id="UP000000329">
    <property type="component" value="Chromosome"/>
</dbReference>
<dbReference type="NCBIfam" id="TIGR00508">
    <property type="entry name" value="bioA"/>
    <property type="match status" value="1"/>
</dbReference>
<feature type="binding site" evidence="9">
    <location>
        <position position="411"/>
    </location>
    <ligand>
        <name>substrate</name>
    </ligand>
</feature>
<organism evidence="10 11">
    <name type="scientific">Herbaspirillum seropedicae (strain SmR1)</name>
    <dbReference type="NCBI Taxonomy" id="757424"/>
    <lineage>
        <taxon>Bacteria</taxon>
        <taxon>Pseudomonadati</taxon>
        <taxon>Pseudomonadota</taxon>
        <taxon>Betaproteobacteria</taxon>
        <taxon>Burkholderiales</taxon>
        <taxon>Oxalobacteraceae</taxon>
        <taxon>Herbaspirillum</taxon>
    </lineage>
</organism>
<feature type="site" description="Participates in the substrate recognition with KAPA and in a stacking interaction with the adenine ring of SAM" evidence="9">
    <location>
        <position position="21"/>
    </location>
</feature>
<protein>
    <recommendedName>
        <fullName evidence="9">Adenosylmethionine-8-amino-7-oxononanoate aminotransferase</fullName>
        <ecNumber evidence="9">2.6.1.62</ecNumber>
    </recommendedName>
    <alternativeName>
        <fullName evidence="9">7,8-diamino-pelargonic acid aminotransferase</fullName>
        <shortName evidence="9">DAPA AT</shortName>
        <shortName evidence="9">DAPA aminotransferase</shortName>
    </alternativeName>
    <alternativeName>
        <fullName evidence="9">7,8-diaminononanoate synthase</fullName>
        <shortName evidence="9">DANS</shortName>
    </alternativeName>
    <alternativeName>
        <fullName evidence="9">Diaminopelargonic acid synthase</fullName>
    </alternativeName>
</protein>
<keyword evidence="11" id="KW-1185">Reference proteome</keyword>
<feature type="binding site" evidence="9">
    <location>
        <position position="58"/>
    </location>
    <ligand>
        <name>substrate</name>
    </ligand>
</feature>
<dbReference type="STRING" id="757424.Hsero_2450"/>
<feature type="binding site" evidence="9">
    <location>
        <position position="257"/>
    </location>
    <ligand>
        <name>pyridoxal 5'-phosphate</name>
        <dbReference type="ChEBI" id="CHEBI:597326"/>
    </ligand>
</feature>
<dbReference type="InterPro" id="IPR005814">
    <property type="entry name" value="Aminotrans_3"/>
</dbReference>
<feature type="binding site" evidence="9">
    <location>
        <begin position="321"/>
        <end position="322"/>
    </location>
    <ligand>
        <name>pyridoxal 5'-phosphate</name>
        <dbReference type="ChEBI" id="CHEBI:597326"/>
    </ligand>
</feature>
<comment type="subcellular location">
    <subcellularLocation>
        <location evidence="9">Cytoplasm</location>
    </subcellularLocation>
</comment>
<dbReference type="KEGG" id="hse:Hsero_2450"/>
<dbReference type="GO" id="GO:0030170">
    <property type="term" value="F:pyridoxal phosphate binding"/>
    <property type="evidence" value="ECO:0007669"/>
    <property type="project" value="UniProtKB-UniRule"/>
</dbReference>
<dbReference type="GeneID" id="29391024"/>
<comment type="cofactor">
    <cofactor evidence="1 9">
        <name>pyridoxal 5'-phosphate</name>
        <dbReference type="ChEBI" id="CHEBI:597326"/>
    </cofactor>
</comment>
<dbReference type="EC" id="2.6.1.62" evidence="9"/>
<dbReference type="Gene3D" id="3.90.1150.10">
    <property type="entry name" value="Aspartate Aminotransferase, domain 1"/>
    <property type="match status" value="1"/>
</dbReference>
<evidence type="ECO:0000256" key="7">
    <source>
        <dbReference type="ARBA" id="ARBA00022898"/>
    </source>
</evidence>
<dbReference type="GO" id="GO:0004015">
    <property type="term" value="F:adenosylmethionine-8-amino-7-oxononanoate transaminase activity"/>
    <property type="evidence" value="ECO:0007669"/>
    <property type="project" value="UniProtKB-UniRule"/>
</dbReference>
<dbReference type="PROSITE" id="PS00600">
    <property type="entry name" value="AA_TRANSFER_CLASS_3"/>
    <property type="match status" value="1"/>
</dbReference>
<dbReference type="SUPFAM" id="SSF53383">
    <property type="entry name" value="PLP-dependent transferases"/>
    <property type="match status" value="1"/>
</dbReference>
<comment type="similarity">
    <text evidence="9">Belongs to the class-III pyridoxal-phosphate-dependent aminotransferase family. BioA subfamily.</text>
</comment>
<evidence type="ECO:0000256" key="3">
    <source>
        <dbReference type="ARBA" id="ARBA00022576"/>
    </source>
</evidence>
<dbReference type="InterPro" id="IPR015424">
    <property type="entry name" value="PyrdxlP-dep_Trfase"/>
</dbReference>
<feature type="binding site" evidence="9">
    <location>
        <position position="286"/>
    </location>
    <ligand>
        <name>substrate</name>
    </ligand>
</feature>
<dbReference type="OrthoDB" id="3398487at2"/>
<comment type="subunit">
    <text evidence="9">Homodimer.</text>
</comment>
<evidence type="ECO:0000256" key="4">
    <source>
        <dbReference type="ARBA" id="ARBA00022679"/>
    </source>
</evidence>
<dbReference type="PANTHER" id="PTHR42684:SF17">
    <property type="entry name" value="ADENOSYLMETHIONINE-8-AMINO-7-OXONONANOATE AMINOTRANSFERASE"/>
    <property type="match status" value="1"/>
</dbReference>
<dbReference type="CDD" id="cd00610">
    <property type="entry name" value="OAT_like"/>
    <property type="match status" value="1"/>
</dbReference>
<evidence type="ECO:0000256" key="9">
    <source>
        <dbReference type="HAMAP-Rule" id="MF_00834"/>
    </source>
</evidence>
<comment type="pathway">
    <text evidence="2 9">Cofactor biosynthesis; biotin biosynthesis; 7,8-diaminononanoate from 8-amino-7-oxononanoate (SAM route): step 1/1.</text>
</comment>
<keyword evidence="3 9" id="KW-0032">Aminotransferase</keyword>
<comment type="function">
    <text evidence="9">Catalyzes the transfer of the alpha-amino group from S-adenosyl-L-methionine (SAM) to 7-keto-8-aminopelargonic acid (KAPA) to form 7,8-diaminopelargonic acid (DAPA). It is the only aminotransferase known to utilize SAM as an amino donor.</text>
</comment>
<dbReference type="eggNOG" id="COG0161">
    <property type="taxonomic scope" value="Bacteria"/>
</dbReference>
<dbReference type="HAMAP" id="MF_00834">
    <property type="entry name" value="BioA"/>
    <property type="match status" value="1"/>
</dbReference>
<reference evidence="10 11" key="1">
    <citation type="submission" date="2010-04" db="EMBL/GenBank/DDBJ databases">
        <title>The genome of Herbaspirillum seropedicae SmR1, an endophytic, nitrogen-fixing, plant-growth promoting beta-Proteobacteria.</title>
        <authorList>
            <person name="Pedrosa F.O."/>
            <person name="Monteiro R.A."/>
            <person name="Wassem R."/>
            <person name="Cruz L.M."/>
            <person name="Ayub R.A."/>
            <person name="Colauto N.B."/>
            <person name="Fernandez M.A."/>
            <person name="Fungaro M.H.P."/>
            <person name="Grisard E.C."/>
            <person name="Hungria M."/>
            <person name="Madeira H.M.F."/>
            <person name="Nodari R.O."/>
            <person name="Osaku C.A."/>
            <person name="Petzl-Erler M.L."/>
            <person name="Terenzi H."/>
            <person name="Vieira L.G.E."/>
            <person name="Almeida M.I.M."/>
            <person name="Alves L.R."/>
            <person name="Arantes O.M.N."/>
            <person name="Balsanelli E."/>
            <person name="Barcellos F.G."/>
            <person name="Baura V.A."/>
            <person name="Binde D.R."/>
            <person name="Campo R.J."/>
            <person name="Chubatsu L.S."/>
            <person name="Chueire L.M.O."/>
            <person name="Ciferri R.R."/>
            <person name="Correa L.C."/>
            <person name="da Conceicao Silva J.L."/>
            <person name="Dabul A.N.G."/>
            <person name="Dambros B.P."/>
            <person name="Faoro H."/>
            <person name="Favetti A."/>
            <person name="Friedermann G."/>
            <person name="Furlaneto M.C."/>
            <person name="Gasques L.S."/>
            <person name="Gimenes C.C.T."/>
            <person name="Gioppo N.M.R."/>
            <person name="Glienke-Blanco C."/>
            <person name="Godoy L.P."/>
            <person name="Guerra M.P."/>
            <person name="Karp S."/>
            <person name="Kava-Cordeiro V."/>
            <person name="Margarido V.P."/>
            <person name="Mathioni S.M."/>
            <person name="Menck-Soares M.A."/>
            <person name="Murace N.K."/>
            <person name="Nicolas M.F."/>
            <person name="Oliveira C.E.C."/>
            <person name="Pagnan N.A.B."/>
            <person name="Pamphile J.A."/>
            <person name="Patussi E.V."/>
            <person name="Pereira L.F.P."/>
            <person name="Pereira-Ferrari L."/>
            <person name="Pinto F.G.S."/>
            <person name="Precoma C."/>
            <person name="Prioli A.J."/>
            <person name="Prioli S.M.A.P."/>
            <person name="Raittz R.T."/>
            <person name="Ramos H.J.O."/>
            <person name="Ribeiro E.M.S.F."/>
            <person name="Rigo L.U."/>
            <person name="Rocha C.L.M.S.C."/>
            <person name="Rocha S.N."/>
            <person name="Santos K."/>
            <person name="Satori D."/>
            <person name="Silva A.G."/>
            <person name="Simao R.C.G."/>
            <person name="Soares M.A.M."/>
            <person name="Souza E.M."/>
            <person name="Steffens M.B.R."/>
            <person name="Steindel M."/>
            <person name="Tadra-Sfeir M.Z."/>
            <person name="Takahashi E.K."/>
            <person name="Torres R.A."/>
            <person name="Valle J.S."/>
            <person name="Vernal J.I."/>
            <person name="Vilas-Boas L.A."/>
            <person name="Watanabe M.A.E."/>
            <person name="Weiss V.A."/>
            <person name="Yates M.A."/>
            <person name="Souza E.M."/>
        </authorList>
    </citation>
    <scope>NUCLEOTIDE SEQUENCE [LARGE SCALE GENOMIC DNA]</scope>
    <source>
        <strain evidence="10 11">SmR1</strain>
    </source>
</reference>
<evidence type="ECO:0000256" key="8">
    <source>
        <dbReference type="ARBA" id="ARBA00048449"/>
    </source>
</evidence>
<dbReference type="NCBIfam" id="NF004624">
    <property type="entry name" value="PRK05964.1"/>
    <property type="match status" value="1"/>
</dbReference>
<keyword evidence="7 9" id="KW-0663">Pyridoxal phosphate</keyword>
<evidence type="ECO:0000256" key="6">
    <source>
        <dbReference type="ARBA" id="ARBA00022756"/>
    </source>
</evidence>
<feature type="modified residue" description="N6-(pyridoxal phosphate)lysine" evidence="9">
    <location>
        <position position="286"/>
    </location>
</feature>
<dbReference type="UniPathway" id="UPA00078">
    <property type="reaction ID" value="UER00160"/>
</dbReference>
<feature type="binding site" evidence="9">
    <location>
        <position position="151"/>
    </location>
    <ligand>
        <name>substrate</name>
    </ligand>
</feature>
<gene>
    <name evidence="9 10" type="primary">bioA</name>
    <name evidence="10" type="ordered locus">Hsero_2450</name>
</gene>
<keyword evidence="5 9" id="KW-0949">S-adenosyl-L-methionine</keyword>
<sequence length="448" mass="48384">MSGSASSALVARSLRSVWHPCTQMRRHESAPPIAITRAHGLWLHDSDGRRYLDAISSWWVNLFGHTNTRINAALVEQLGQLEHAMLAGFTHEPVVALSEQLAALTGQALGHCFYASDGASAVEIALKMSVHAWRNGGQPDKNEFICIAGGYHGETVGALGVTDTPLFRSAYESLLRPAHVAASPDARQAAPGESAEEVAARALDDVERILQQRQGRIAALIVEPLVQCAAGMAMHDPGYVRGLRSLCDRYGAHLIADEIAVGCGRTGSFFACEQAGVWPDLLCLSKGISGGYLPLSLVMSSEAIYQAFYDDDVRRGFLHSHSYTGNPLACRAALATLAIFAEDAVLERNRAFAPVLAAALQPLAQDPRVRHVRQRGMIWAYDAVLEGSAAATTAFSRRMAAEAAQREVLVRPIGASLYLMPPYLLDEEQAHWLGRQLHAAFAATMEAL</sequence>
<keyword evidence="9" id="KW-0963">Cytoplasm</keyword>
<dbReference type="InterPro" id="IPR015422">
    <property type="entry name" value="PyrdxlP-dep_Trfase_small"/>
</dbReference>
<dbReference type="InterPro" id="IPR015421">
    <property type="entry name" value="PyrdxlP-dep_Trfase_major"/>
</dbReference>
<name>D8IWC9_HERSS</name>
<evidence type="ECO:0000256" key="1">
    <source>
        <dbReference type="ARBA" id="ARBA00001933"/>
    </source>
</evidence>
<dbReference type="RefSeq" id="WP_013234428.1">
    <property type="nucleotide sequence ID" value="NC_014323.1"/>
</dbReference>
<proteinExistence type="inferred from homology"/>
<dbReference type="InterPro" id="IPR049704">
    <property type="entry name" value="Aminotrans_3_PPA_site"/>
</dbReference>
<feature type="binding site" evidence="9">
    <location>
        <position position="320"/>
    </location>
    <ligand>
        <name>substrate</name>
    </ligand>
</feature>
<feature type="binding site" evidence="9">
    <location>
        <begin position="118"/>
        <end position="119"/>
    </location>
    <ligand>
        <name>pyridoxal 5'-phosphate</name>
        <dbReference type="ChEBI" id="CHEBI:597326"/>
    </ligand>
</feature>
<evidence type="ECO:0000313" key="11">
    <source>
        <dbReference type="Proteomes" id="UP000000329"/>
    </source>
</evidence>
<dbReference type="Pfam" id="PF00202">
    <property type="entry name" value="Aminotran_3"/>
    <property type="match status" value="1"/>
</dbReference>
<dbReference type="Gene3D" id="3.40.640.10">
    <property type="entry name" value="Type I PLP-dependent aspartate aminotransferase-like (Major domain)"/>
    <property type="match status" value="1"/>
</dbReference>